<reference evidence="2 3" key="1">
    <citation type="journal article" date="2016" name="Int. J. Syst. Evol. Microbiol.">
        <title>Labrenzia salina sp. nov., isolated from the rhizosphere of the halophyte Arthrocnemum macrostachyum.</title>
        <authorList>
            <person name="Camacho M."/>
            <person name="Redondo-Gomez S."/>
            <person name="Rodriguez-Llorente I."/>
            <person name="Rohde M."/>
            <person name="Sproer C."/>
            <person name="Schumann P."/>
            <person name="Klenk H.P."/>
            <person name="Montero-Calasanz M.D.C."/>
        </authorList>
    </citation>
    <scope>NUCLEOTIDE SEQUENCE [LARGE SCALE GENOMIC DNA]</scope>
    <source>
        <strain evidence="2 3">DSM 29163</strain>
    </source>
</reference>
<evidence type="ECO:0000313" key="2">
    <source>
        <dbReference type="EMBL" id="MCX2725206.1"/>
    </source>
</evidence>
<organism evidence="2 3">
    <name type="scientific">Roseibium salinum</name>
    <dbReference type="NCBI Taxonomy" id="1604349"/>
    <lineage>
        <taxon>Bacteria</taxon>
        <taxon>Pseudomonadati</taxon>
        <taxon>Pseudomonadota</taxon>
        <taxon>Alphaproteobacteria</taxon>
        <taxon>Hyphomicrobiales</taxon>
        <taxon>Stappiaceae</taxon>
        <taxon>Roseibium</taxon>
    </lineage>
</organism>
<keyword evidence="1" id="KW-1133">Transmembrane helix</keyword>
<dbReference type="RefSeq" id="WP_265965922.1">
    <property type="nucleotide sequence ID" value="NZ_JAPEVI010000003.1"/>
</dbReference>
<sequence length="71" mass="7418">MNRTSAGREAIKHLGRRFLRDEEGATVIEYGLIAGLIGIVLLGLILSIGAAIRDDIFGAIVTALQKALAGG</sequence>
<keyword evidence="3" id="KW-1185">Reference proteome</keyword>
<accession>A0ABT3R7X7</accession>
<proteinExistence type="predicted"/>
<name>A0ABT3R7X7_9HYPH</name>
<evidence type="ECO:0000313" key="3">
    <source>
        <dbReference type="Proteomes" id="UP001300261"/>
    </source>
</evidence>
<dbReference type="InterPro" id="IPR007047">
    <property type="entry name" value="Flp_Fap"/>
</dbReference>
<keyword evidence="1" id="KW-0472">Membrane</keyword>
<comment type="caution">
    <text evidence="2">The sequence shown here is derived from an EMBL/GenBank/DDBJ whole genome shotgun (WGS) entry which is preliminary data.</text>
</comment>
<dbReference type="EMBL" id="JAPEVI010000003">
    <property type="protein sequence ID" value="MCX2725206.1"/>
    <property type="molecule type" value="Genomic_DNA"/>
</dbReference>
<gene>
    <name evidence="2" type="ORF">ON753_23030</name>
</gene>
<evidence type="ECO:0000256" key="1">
    <source>
        <dbReference type="SAM" id="Phobius"/>
    </source>
</evidence>
<dbReference type="Pfam" id="PF04964">
    <property type="entry name" value="Flp_Fap"/>
    <property type="match status" value="1"/>
</dbReference>
<feature type="transmembrane region" description="Helical" evidence="1">
    <location>
        <begin position="30"/>
        <end position="52"/>
    </location>
</feature>
<dbReference type="Proteomes" id="UP001300261">
    <property type="component" value="Unassembled WGS sequence"/>
</dbReference>
<keyword evidence="1" id="KW-0812">Transmembrane</keyword>
<protein>
    <submittedName>
        <fullName evidence="2">Flp family type IVb pilin</fullName>
    </submittedName>
</protein>